<dbReference type="InterPro" id="IPR003591">
    <property type="entry name" value="Leu-rich_rpt_typical-subtyp"/>
</dbReference>
<feature type="domain" description="AAA+ ATPase" evidence="6">
    <location>
        <begin position="35"/>
        <end position="169"/>
    </location>
</feature>
<dbReference type="InterPro" id="IPR027417">
    <property type="entry name" value="P-loop_NTPase"/>
</dbReference>
<dbReference type="Gene3D" id="3.80.10.10">
    <property type="entry name" value="Ribonuclease Inhibitor"/>
    <property type="match status" value="2"/>
</dbReference>
<dbReference type="InterPro" id="IPR050905">
    <property type="entry name" value="Plant_NBS-LRR"/>
</dbReference>
<dbReference type="InterPro" id="IPR032675">
    <property type="entry name" value="LRR_dom_sf"/>
</dbReference>
<keyword evidence="4" id="KW-0611">Plant defense</keyword>
<dbReference type="Gene3D" id="3.40.50.300">
    <property type="entry name" value="P-loop containing nucleotide triphosphate hydrolases"/>
    <property type="match status" value="1"/>
</dbReference>
<gene>
    <name evidence="7" type="ORF">T459_29637</name>
</gene>
<dbReference type="PRINTS" id="PR00364">
    <property type="entry name" value="DISEASERSIST"/>
</dbReference>
<dbReference type="SUPFAM" id="SSF52058">
    <property type="entry name" value="L domain-like"/>
    <property type="match status" value="1"/>
</dbReference>
<protein>
    <recommendedName>
        <fullName evidence="6">AAA+ ATPase domain-containing protein</fullName>
    </recommendedName>
</protein>
<organism evidence="7 8">
    <name type="scientific">Capsicum annuum</name>
    <name type="common">Capsicum pepper</name>
    <dbReference type="NCBI Taxonomy" id="4072"/>
    <lineage>
        <taxon>Eukaryota</taxon>
        <taxon>Viridiplantae</taxon>
        <taxon>Streptophyta</taxon>
        <taxon>Embryophyta</taxon>
        <taxon>Tracheophyta</taxon>
        <taxon>Spermatophyta</taxon>
        <taxon>Magnoliopsida</taxon>
        <taxon>eudicotyledons</taxon>
        <taxon>Gunneridae</taxon>
        <taxon>Pentapetalae</taxon>
        <taxon>asterids</taxon>
        <taxon>lamiids</taxon>
        <taxon>Solanales</taxon>
        <taxon>Solanaceae</taxon>
        <taxon>Solanoideae</taxon>
        <taxon>Capsiceae</taxon>
        <taxon>Capsicum</taxon>
    </lineage>
</organism>
<dbReference type="GO" id="GO:0051707">
    <property type="term" value="P:response to other organism"/>
    <property type="evidence" value="ECO:0007669"/>
    <property type="project" value="UniProtKB-ARBA"/>
</dbReference>
<dbReference type="InterPro" id="IPR003593">
    <property type="entry name" value="AAA+_ATPase"/>
</dbReference>
<keyword evidence="3" id="KW-0677">Repeat</keyword>
<dbReference type="Pfam" id="PF13855">
    <property type="entry name" value="LRR_8"/>
    <property type="match status" value="1"/>
</dbReference>
<dbReference type="GO" id="GO:0043531">
    <property type="term" value="F:ADP binding"/>
    <property type="evidence" value="ECO:0007669"/>
    <property type="project" value="InterPro"/>
</dbReference>
<dbReference type="SUPFAM" id="SSF52540">
    <property type="entry name" value="P-loop containing nucleoside triphosphate hydrolases"/>
    <property type="match status" value="1"/>
</dbReference>
<keyword evidence="2" id="KW-0433">Leucine-rich repeat</keyword>
<accession>A0A2G2Y664</accession>
<dbReference type="SMR" id="A0A2G2Y664"/>
<evidence type="ECO:0000259" key="6">
    <source>
        <dbReference type="SMART" id="SM00382"/>
    </source>
</evidence>
<keyword evidence="8" id="KW-1185">Reference proteome</keyword>
<comment type="similarity">
    <text evidence="1">Belongs to the disease resistance NB-LRR family.</text>
</comment>
<reference evidence="7 8" key="2">
    <citation type="journal article" date="2017" name="Genome Biol.">
        <title>New reference genome sequences of hot pepper reveal the massive evolution of plant disease-resistance genes by retroduplication.</title>
        <authorList>
            <person name="Kim S."/>
            <person name="Park J."/>
            <person name="Yeom S.I."/>
            <person name="Kim Y.M."/>
            <person name="Seo E."/>
            <person name="Kim K.T."/>
            <person name="Kim M.S."/>
            <person name="Lee J.M."/>
            <person name="Cheong K."/>
            <person name="Shin H.S."/>
            <person name="Kim S.B."/>
            <person name="Han K."/>
            <person name="Lee J."/>
            <person name="Park M."/>
            <person name="Lee H.A."/>
            <person name="Lee H.Y."/>
            <person name="Lee Y."/>
            <person name="Oh S."/>
            <person name="Lee J.H."/>
            <person name="Choi E."/>
            <person name="Choi E."/>
            <person name="Lee S.E."/>
            <person name="Jeon J."/>
            <person name="Kim H."/>
            <person name="Choi G."/>
            <person name="Song H."/>
            <person name="Lee J."/>
            <person name="Lee S.C."/>
            <person name="Kwon J.K."/>
            <person name="Lee H.Y."/>
            <person name="Koo N."/>
            <person name="Hong Y."/>
            <person name="Kim R.W."/>
            <person name="Kang W.H."/>
            <person name="Huh J.H."/>
            <person name="Kang B.C."/>
            <person name="Yang T.J."/>
            <person name="Lee Y.H."/>
            <person name="Bennetzen J.L."/>
            <person name="Choi D."/>
        </authorList>
    </citation>
    <scope>NUCLEOTIDE SEQUENCE [LARGE SCALE GENOMIC DNA]</scope>
    <source>
        <strain evidence="8">cv. CM334</strain>
    </source>
</reference>
<dbReference type="PANTHER" id="PTHR33463">
    <property type="entry name" value="NB-ARC DOMAIN-CONTAINING PROTEIN-RELATED"/>
    <property type="match status" value="1"/>
</dbReference>
<reference evidence="7 8" key="1">
    <citation type="journal article" date="2014" name="Nat. Genet.">
        <title>Genome sequence of the hot pepper provides insights into the evolution of pungency in Capsicum species.</title>
        <authorList>
            <person name="Kim S."/>
            <person name="Park M."/>
            <person name="Yeom S.I."/>
            <person name="Kim Y.M."/>
            <person name="Lee J.M."/>
            <person name="Lee H.A."/>
            <person name="Seo E."/>
            <person name="Choi J."/>
            <person name="Cheong K."/>
            <person name="Kim K.T."/>
            <person name="Jung K."/>
            <person name="Lee G.W."/>
            <person name="Oh S.K."/>
            <person name="Bae C."/>
            <person name="Kim S.B."/>
            <person name="Lee H.Y."/>
            <person name="Kim S.Y."/>
            <person name="Kim M.S."/>
            <person name="Kang B.C."/>
            <person name="Jo Y.D."/>
            <person name="Yang H.B."/>
            <person name="Jeong H.J."/>
            <person name="Kang W.H."/>
            <person name="Kwon J.K."/>
            <person name="Shin C."/>
            <person name="Lim J.Y."/>
            <person name="Park J.H."/>
            <person name="Huh J.H."/>
            <person name="Kim J.S."/>
            <person name="Kim B.D."/>
            <person name="Cohen O."/>
            <person name="Paran I."/>
            <person name="Suh M.C."/>
            <person name="Lee S.B."/>
            <person name="Kim Y.K."/>
            <person name="Shin Y."/>
            <person name="Noh S.J."/>
            <person name="Park J."/>
            <person name="Seo Y.S."/>
            <person name="Kwon S.Y."/>
            <person name="Kim H.A."/>
            <person name="Park J.M."/>
            <person name="Kim H.J."/>
            <person name="Choi S.B."/>
            <person name="Bosland P.W."/>
            <person name="Reeves G."/>
            <person name="Jo S.H."/>
            <person name="Lee B.W."/>
            <person name="Cho H.T."/>
            <person name="Choi H.S."/>
            <person name="Lee M.S."/>
            <person name="Yu Y."/>
            <person name="Do Choi Y."/>
            <person name="Park B.S."/>
            <person name="van Deynze A."/>
            <person name="Ashrafi H."/>
            <person name="Hill T."/>
            <person name="Kim W.T."/>
            <person name="Pai H.S."/>
            <person name="Ahn H.K."/>
            <person name="Yeam I."/>
            <person name="Giovannoni J.J."/>
            <person name="Rose J.K."/>
            <person name="Sorensen I."/>
            <person name="Lee S.J."/>
            <person name="Kim R.W."/>
            <person name="Choi I.Y."/>
            <person name="Choi B.S."/>
            <person name="Lim J.S."/>
            <person name="Lee Y.H."/>
            <person name="Choi D."/>
        </authorList>
    </citation>
    <scope>NUCLEOTIDE SEQUENCE [LARGE SCALE GENOMIC DNA]</scope>
    <source>
        <strain evidence="8">cv. CM334</strain>
    </source>
</reference>
<dbReference type="InterPro" id="IPR002182">
    <property type="entry name" value="NB-ARC"/>
</dbReference>
<comment type="caution">
    <text evidence="7">The sequence shown here is derived from an EMBL/GenBank/DDBJ whole genome shotgun (WGS) entry which is preliminary data.</text>
</comment>
<dbReference type="GO" id="GO:0006952">
    <property type="term" value="P:defense response"/>
    <property type="evidence" value="ECO:0007669"/>
    <property type="project" value="UniProtKB-KW"/>
</dbReference>
<dbReference type="EMBL" id="AYRZ02000012">
    <property type="protein sequence ID" value="PHT65212.1"/>
    <property type="molecule type" value="Genomic_DNA"/>
</dbReference>
<keyword evidence="5" id="KW-0067">ATP-binding</keyword>
<evidence type="ECO:0000313" key="8">
    <source>
        <dbReference type="Proteomes" id="UP000222542"/>
    </source>
</evidence>
<dbReference type="Pfam" id="PF00931">
    <property type="entry name" value="NB-ARC"/>
    <property type="match status" value="1"/>
</dbReference>
<keyword evidence="5" id="KW-0547">Nucleotide-binding</keyword>
<dbReference type="SMART" id="SM00369">
    <property type="entry name" value="LRR_TYP"/>
    <property type="match status" value="2"/>
</dbReference>
<dbReference type="PANTHER" id="PTHR33463:SF195">
    <property type="entry name" value="BED FINGER-NBS-LRR RESISTANCE PROTEIN"/>
    <property type="match status" value="1"/>
</dbReference>
<dbReference type="OMA" id="ANECQIH"/>
<dbReference type="Proteomes" id="UP000222542">
    <property type="component" value="Unassembled WGS sequence"/>
</dbReference>
<proteinExistence type="inferred from homology"/>
<evidence type="ECO:0000256" key="3">
    <source>
        <dbReference type="ARBA" id="ARBA00022737"/>
    </source>
</evidence>
<dbReference type="GO" id="GO:0005524">
    <property type="term" value="F:ATP binding"/>
    <property type="evidence" value="ECO:0007669"/>
    <property type="project" value="UniProtKB-KW"/>
</dbReference>
<dbReference type="SMART" id="SM00382">
    <property type="entry name" value="AAA"/>
    <property type="match status" value="1"/>
</dbReference>
<evidence type="ECO:0000256" key="1">
    <source>
        <dbReference type="ARBA" id="ARBA00008894"/>
    </source>
</evidence>
<dbReference type="Pfam" id="PF00560">
    <property type="entry name" value="LRR_1"/>
    <property type="match status" value="1"/>
</dbReference>
<name>A0A2G2Y664_CAPAN</name>
<dbReference type="Gramene" id="PHT65212">
    <property type="protein sequence ID" value="PHT65212"/>
    <property type="gene ID" value="T459_29637"/>
</dbReference>
<evidence type="ECO:0000256" key="2">
    <source>
        <dbReference type="ARBA" id="ARBA00022614"/>
    </source>
</evidence>
<dbReference type="Gene3D" id="1.10.8.430">
    <property type="entry name" value="Helical domain of apoptotic protease-activating factors"/>
    <property type="match status" value="1"/>
</dbReference>
<sequence>MEANEEGESFFPTKLFGQETKRTCERIWRCLKKDKVRSIGIYGVKGVGKTTLAKLINHLLEQKTQSQVFWINVSQQCGIKGLQSDVAKVLGLDLLEERDEEKRAIALHESFKEKKDFVLVLDDVLEDVPLKMLGNPLKVGGGKFIVTSCLLETCRKMGGQRKFGVKTLEEDESWSLFVERLGNETIIPQEVEGVAKSMVNKCTSGLSLGIITLAKRLRELELDSVDEWRKALESIANEESFKGENKVCLMWNKIAEIPAGTSANCPRLTTLMLQKNYHLWKIPDSFFEHMQALRVLDLSHTCIEKLPDSVTDLENLTALLVAFCWNLRSIPTLENLMSLQELDLSGTGIQTLPESLETPLSLKCLNMYAMRWLKKIPIGILPQLSTLQRTCKVRN</sequence>
<dbReference type="InterPro" id="IPR001611">
    <property type="entry name" value="Leu-rich_rpt"/>
</dbReference>
<dbReference type="AlphaFoldDB" id="A0A2G2Y664"/>
<evidence type="ECO:0000256" key="4">
    <source>
        <dbReference type="ARBA" id="ARBA00022821"/>
    </source>
</evidence>
<evidence type="ECO:0000256" key="5">
    <source>
        <dbReference type="ARBA" id="ARBA00022840"/>
    </source>
</evidence>
<evidence type="ECO:0000313" key="7">
    <source>
        <dbReference type="EMBL" id="PHT65212.1"/>
    </source>
</evidence>
<dbReference type="InterPro" id="IPR042197">
    <property type="entry name" value="Apaf_helical"/>
</dbReference>